<reference evidence="2 3" key="1">
    <citation type="submission" date="2016-03" db="EMBL/GenBank/DDBJ databases">
        <title>Complete genome sequence of Pedobacter cryoconitis PAMC 27485.</title>
        <authorList>
            <person name="Lee J."/>
            <person name="Kim O.-S."/>
        </authorList>
    </citation>
    <scope>NUCLEOTIDE SEQUENCE [LARGE SCALE GENOMIC DNA]</scope>
    <source>
        <strain evidence="2 3">PAMC 27485</strain>
    </source>
</reference>
<evidence type="ECO:0000313" key="3">
    <source>
        <dbReference type="Proteomes" id="UP000071561"/>
    </source>
</evidence>
<evidence type="ECO:0008006" key="4">
    <source>
        <dbReference type="Google" id="ProtNLM"/>
    </source>
</evidence>
<evidence type="ECO:0000313" key="2">
    <source>
        <dbReference type="EMBL" id="AMP99614.1"/>
    </source>
</evidence>
<evidence type="ECO:0000256" key="1">
    <source>
        <dbReference type="SAM" id="SignalP"/>
    </source>
</evidence>
<keyword evidence="3" id="KW-1185">Reference proteome</keyword>
<dbReference type="RefSeq" id="WP_068401934.1">
    <property type="nucleotide sequence ID" value="NZ_CP014504.1"/>
</dbReference>
<sequence precursor="true">MKKITLTFSACLLALSLSSFIPASQSLKAVPDAKSSKAVFFGFSGPAVISASGGPYLFKASGLPVSDNGNTLICGNTVQGEQYLVFPEADGTADIEIYGSSFSNLRGSQHIWIVDQYGNTLESLYVFVTN</sequence>
<feature type="chain" id="PRO_5007280477" description="Secreted protein" evidence="1">
    <location>
        <begin position="24"/>
        <end position="130"/>
    </location>
</feature>
<organism evidence="2 3">
    <name type="scientific">Pedobacter cryoconitis</name>
    <dbReference type="NCBI Taxonomy" id="188932"/>
    <lineage>
        <taxon>Bacteria</taxon>
        <taxon>Pseudomonadati</taxon>
        <taxon>Bacteroidota</taxon>
        <taxon>Sphingobacteriia</taxon>
        <taxon>Sphingobacteriales</taxon>
        <taxon>Sphingobacteriaceae</taxon>
        <taxon>Pedobacter</taxon>
    </lineage>
</organism>
<dbReference type="EMBL" id="CP014504">
    <property type="protein sequence ID" value="AMP99614.1"/>
    <property type="molecule type" value="Genomic_DNA"/>
</dbReference>
<name>A0A127VE71_9SPHI</name>
<proteinExistence type="predicted"/>
<feature type="signal peptide" evidence="1">
    <location>
        <begin position="1"/>
        <end position="23"/>
    </location>
</feature>
<protein>
    <recommendedName>
        <fullName evidence="4">Secreted protein</fullName>
    </recommendedName>
</protein>
<gene>
    <name evidence="2" type="ORF">AY601_2730</name>
</gene>
<keyword evidence="1" id="KW-0732">Signal</keyword>
<dbReference type="Proteomes" id="UP000071561">
    <property type="component" value="Chromosome"/>
</dbReference>
<dbReference type="AlphaFoldDB" id="A0A127VE71"/>
<dbReference type="KEGG" id="pcm:AY601_2730"/>
<dbReference type="OrthoDB" id="6305173at2"/>
<dbReference type="PATRIC" id="fig|188932.3.peg.2844"/>
<accession>A0A127VE71</accession>